<keyword evidence="1" id="KW-1133">Transmembrane helix</keyword>
<keyword evidence="1" id="KW-0472">Membrane</keyword>
<dbReference type="InParanoid" id="A0A0H2RT25"/>
<accession>A0A0H2RT25</accession>
<feature type="transmembrane region" description="Helical" evidence="1">
    <location>
        <begin position="130"/>
        <end position="150"/>
    </location>
</feature>
<protein>
    <submittedName>
        <fullName evidence="2">Uncharacterized protein</fullName>
    </submittedName>
</protein>
<keyword evidence="1" id="KW-0812">Transmembrane</keyword>
<sequence>MDSWFLRCLAVSAFPALVLSSFDIVLGFSSSHWQPSSSISHWHPALALILRYSDRVLLRRHRLGKLNRNLNIQGLVKIRDVDNDLALALSLRLKPIARLIACNCILFCSDTAVSYRIVNIAFYKKKPDRFALISSVTSILFTNPAVILVLKCLPHLFTLALSESDLHYFLPTLRIQIQRYRRFDKVIIVTSLSCGEEDIDVKTASCCDGIANSSRL</sequence>
<gene>
    <name evidence="2" type="ORF">SCHPADRAFT_889061</name>
</gene>
<evidence type="ECO:0000256" key="1">
    <source>
        <dbReference type="SAM" id="Phobius"/>
    </source>
</evidence>
<dbReference type="EMBL" id="KQ085939">
    <property type="protein sequence ID" value="KLO14772.1"/>
    <property type="molecule type" value="Genomic_DNA"/>
</dbReference>
<organism evidence="2 3">
    <name type="scientific">Schizopora paradoxa</name>
    <dbReference type="NCBI Taxonomy" id="27342"/>
    <lineage>
        <taxon>Eukaryota</taxon>
        <taxon>Fungi</taxon>
        <taxon>Dikarya</taxon>
        <taxon>Basidiomycota</taxon>
        <taxon>Agaricomycotina</taxon>
        <taxon>Agaricomycetes</taxon>
        <taxon>Hymenochaetales</taxon>
        <taxon>Schizoporaceae</taxon>
        <taxon>Schizopora</taxon>
    </lineage>
</organism>
<proteinExistence type="predicted"/>
<reference evidence="2 3" key="1">
    <citation type="submission" date="2015-04" db="EMBL/GenBank/DDBJ databases">
        <title>Complete genome sequence of Schizopora paradoxa KUC8140, a cosmopolitan wood degrader in East Asia.</title>
        <authorList>
            <consortium name="DOE Joint Genome Institute"/>
            <person name="Min B."/>
            <person name="Park H."/>
            <person name="Jang Y."/>
            <person name="Kim J.-J."/>
            <person name="Kim K.H."/>
            <person name="Pangilinan J."/>
            <person name="Lipzen A."/>
            <person name="Riley R."/>
            <person name="Grigoriev I.V."/>
            <person name="Spatafora J.W."/>
            <person name="Choi I.-G."/>
        </authorList>
    </citation>
    <scope>NUCLEOTIDE SEQUENCE [LARGE SCALE GENOMIC DNA]</scope>
    <source>
        <strain evidence="2 3">KUC8140</strain>
    </source>
</reference>
<name>A0A0H2RT25_9AGAM</name>
<dbReference type="Proteomes" id="UP000053477">
    <property type="component" value="Unassembled WGS sequence"/>
</dbReference>
<evidence type="ECO:0000313" key="2">
    <source>
        <dbReference type="EMBL" id="KLO14772.1"/>
    </source>
</evidence>
<dbReference type="AlphaFoldDB" id="A0A0H2RT25"/>
<keyword evidence="3" id="KW-1185">Reference proteome</keyword>
<feature type="transmembrane region" description="Helical" evidence="1">
    <location>
        <begin position="96"/>
        <end position="118"/>
    </location>
</feature>
<evidence type="ECO:0000313" key="3">
    <source>
        <dbReference type="Proteomes" id="UP000053477"/>
    </source>
</evidence>